<dbReference type="Proteomes" id="UP000078272">
    <property type="component" value="Unassembled WGS sequence"/>
</dbReference>
<accession>A0A175RAU4</accession>
<comment type="caution">
    <text evidence="2">The sequence shown here is derived from an EMBL/GenBank/DDBJ whole genome shotgun (WGS) entry which is preliminary data.</text>
</comment>
<dbReference type="EMBL" id="LDPZ01000016">
    <property type="protein sequence ID" value="KTQ96370.1"/>
    <property type="molecule type" value="Genomic_DNA"/>
</dbReference>
<evidence type="ECO:0000313" key="2">
    <source>
        <dbReference type="EMBL" id="KTQ96370.1"/>
    </source>
</evidence>
<reference evidence="2 3" key="1">
    <citation type="journal article" date="2016" name="Front. Microbiol.">
        <title>Genomic Resource of Rice Seed Associated Bacteria.</title>
        <authorList>
            <person name="Midha S."/>
            <person name="Bansal K."/>
            <person name="Sharma S."/>
            <person name="Kumar N."/>
            <person name="Patil P.P."/>
            <person name="Chaudhry V."/>
            <person name="Patil P.B."/>
        </authorList>
    </citation>
    <scope>NUCLEOTIDE SEQUENCE [LARGE SCALE GENOMIC DNA]</scope>
    <source>
        <strain evidence="2 3">NS226</strain>
    </source>
</reference>
<feature type="domain" description="T6SS Transcription factor RovC-like DNA binding" evidence="1">
    <location>
        <begin position="108"/>
        <end position="211"/>
    </location>
</feature>
<dbReference type="InterPro" id="IPR018754">
    <property type="entry name" value="RovC-like_DNA-bd"/>
</dbReference>
<organism evidence="2 3">
    <name type="scientific">Aureimonas ureilytica</name>
    <dbReference type="NCBI Taxonomy" id="401562"/>
    <lineage>
        <taxon>Bacteria</taxon>
        <taxon>Pseudomonadati</taxon>
        <taxon>Pseudomonadota</taxon>
        <taxon>Alphaproteobacteria</taxon>
        <taxon>Hyphomicrobiales</taxon>
        <taxon>Aurantimonadaceae</taxon>
        <taxon>Aureimonas</taxon>
    </lineage>
</organism>
<dbReference type="PATRIC" id="fig|401562.3.peg.984"/>
<name>A0A175RAU4_9HYPH</name>
<dbReference type="Pfam" id="PF10074">
    <property type="entry name" value="RovC_DNA-bd"/>
    <property type="match status" value="1"/>
</dbReference>
<protein>
    <recommendedName>
        <fullName evidence="1">T6SS Transcription factor RovC-like DNA binding domain-containing protein</fullName>
    </recommendedName>
</protein>
<gene>
    <name evidence="2" type="ORF">NS226_08190</name>
</gene>
<proteinExistence type="predicted"/>
<sequence length="216" mass="23942">MSASISIKQVLARMAKPPSPSTGGCDFAARPSRSGLDQPIHWTPDANPFLVVLTKRPDRQGAFEPIPLHLTGIRDGSDGRYARHRDDDVVVPILLLPDAPLDKAEAALVPIAADIRDRVEALLRLQLAGRGRDMPDTRLTPLQRRRIQRAIRAADAHAEGASYRDIAEALHGALRMAREEDWRSSPLRTEAIDLVKVGLALIANGYRELLRHRRRS</sequence>
<evidence type="ECO:0000259" key="1">
    <source>
        <dbReference type="Pfam" id="PF10074"/>
    </source>
</evidence>
<dbReference type="AlphaFoldDB" id="A0A175RAU4"/>
<evidence type="ECO:0000313" key="3">
    <source>
        <dbReference type="Proteomes" id="UP000078272"/>
    </source>
</evidence>